<dbReference type="AlphaFoldDB" id="A0A923SAJ8"/>
<keyword evidence="4" id="KW-1185">Reference proteome</keyword>
<evidence type="ECO:0000256" key="1">
    <source>
        <dbReference type="SAM" id="SignalP"/>
    </source>
</evidence>
<feature type="chain" id="PRO_5038078281" evidence="1">
    <location>
        <begin position="20"/>
        <end position="245"/>
    </location>
</feature>
<dbReference type="EMBL" id="JACORT010000002">
    <property type="protein sequence ID" value="MBC5782861.1"/>
    <property type="molecule type" value="Genomic_DNA"/>
</dbReference>
<keyword evidence="3" id="KW-0449">Lipoprotein</keyword>
<name>A0A923SAJ8_9BURK</name>
<feature type="signal peptide" evidence="1">
    <location>
        <begin position="1"/>
        <end position="19"/>
    </location>
</feature>
<dbReference type="CDD" id="cd14727">
    <property type="entry name" value="ChanN-like"/>
    <property type="match status" value="1"/>
</dbReference>
<feature type="domain" description="Haem-binding uptake Tiki superfamily ChaN" evidence="2">
    <location>
        <begin position="22"/>
        <end position="209"/>
    </location>
</feature>
<dbReference type="PROSITE" id="PS51257">
    <property type="entry name" value="PROKAR_LIPOPROTEIN"/>
    <property type="match status" value="1"/>
</dbReference>
<dbReference type="Gene3D" id="3.40.50.11550">
    <property type="match status" value="1"/>
</dbReference>
<protein>
    <submittedName>
        <fullName evidence="3">ChaN family lipoprotein</fullName>
    </submittedName>
</protein>
<dbReference type="RefSeq" id="WP_187075603.1">
    <property type="nucleotide sequence ID" value="NZ_JACORT010000002.1"/>
</dbReference>
<sequence>MRFHPAVAACALLAGCATSAVPELSGVDALLIGEQHDASAHPGLHERWVASLADRGRLAAVAIEMAERGTTTAGLPASASESQVQEALRWNAQGWPWPRYRPAVMAAVRAGVPVLGANLPRDQQRAAMQDRSLDQLLPGPALKAQQQAVRLGHCELLPESQITPMTRVQIARDVAMAQTITAATQPGKTVVLLAGAGHVQEDVGVPRHLPRAVRAKSLPLPAEETGKDYCEEFRKQMPAGMPSRS</sequence>
<evidence type="ECO:0000313" key="3">
    <source>
        <dbReference type="EMBL" id="MBC5782861.1"/>
    </source>
</evidence>
<comment type="caution">
    <text evidence="3">The sequence shown here is derived from an EMBL/GenBank/DDBJ whole genome shotgun (WGS) entry which is preliminary data.</text>
</comment>
<keyword evidence="1" id="KW-0732">Signal</keyword>
<evidence type="ECO:0000259" key="2">
    <source>
        <dbReference type="Pfam" id="PF04187"/>
    </source>
</evidence>
<dbReference type="Pfam" id="PF04187">
    <property type="entry name" value="Cofac_haem_bdg"/>
    <property type="match status" value="1"/>
</dbReference>
<reference evidence="3" key="1">
    <citation type="submission" date="2020-08" db="EMBL/GenBank/DDBJ databases">
        <title>Ramlibacter sp. USB13 16S ribosomal RNA gene genome sequencing and assembly.</title>
        <authorList>
            <person name="Kang M."/>
        </authorList>
    </citation>
    <scope>NUCLEOTIDE SEQUENCE</scope>
    <source>
        <strain evidence="3">USB13</strain>
    </source>
</reference>
<dbReference type="Proteomes" id="UP000608513">
    <property type="component" value="Unassembled WGS sequence"/>
</dbReference>
<proteinExistence type="predicted"/>
<dbReference type="InterPro" id="IPR007314">
    <property type="entry name" value="Cofac_haem-bd_dom"/>
</dbReference>
<organism evidence="3 4">
    <name type="scientific">Ramlibacter cellulosilyticus</name>
    <dbReference type="NCBI Taxonomy" id="2764187"/>
    <lineage>
        <taxon>Bacteria</taxon>
        <taxon>Pseudomonadati</taxon>
        <taxon>Pseudomonadota</taxon>
        <taxon>Betaproteobacteria</taxon>
        <taxon>Burkholderiales</taxon>
        <taxon>Comamonadaceae</taxon>
        <taxon>Ramlibacter</taxon>
    </lineage>
</organism>
<accession>A0A923SAJ8</accession>
<gene>
    <name evidence="3" type="ORF">H8N03_07870</name>
</gene>
<evidence type="ECO:0000313" key="4">
    <source>
        <dbReference type="Proteomes" id="UP000608513"/>
    </source>
</evidence>
<dbReference type="SUPFAM" id="SSF159501">
    <property type="entry name" value="EreA/ChaN-like"/>
    <property type="match status" value="1"/>
</dbReference>
<dbReference type="Gene3D" id="1.10.8.760">
    <property type="entry name" value="Haem-binding uptake, Tiki superfamily, ChaN, domain 2"/>
    <property type="match status" value="1"/>
</dbReference>